<dbReference type="UniPathway" id="UPA00148">
    <property type="reaction ID" value="UER00233"/>
</dbReference>
<dbReference type="InterPro" id="IPR036451">
    <property type="entry name" value="CblAdoTrfase-like_sf"/>
</dbReference>
<evidence type="ECO:0000256" key="6">
    <source>
        <dbReference type="ARBA" id="ARBA00022679"/>
    </source>
</evidence>
<dbReference type="InterPro" id="IPR016030">
    <property type="entry name" value="CblAdoTrfase-like"/>
</dbReference>
<keyword evidence="5 14" id="KW-0169">Cobalamin biosynthesis</keyword>
<dbReference type="GO" id="GO:0005524">
    <property type="term" value="F:ATP binding"/>
    <property type="evidence" value="ECO:0007669"/>
    <property type="project" value="UniProtKB-UniRule"/>
</dbReference>
<keyword evidence="7 14" id="KW-0547">Nucleotide-binding</keyword>
<evidence type="ECO:0000259" key="15">
    <source>
        <dbReference type="Pfam" id="PF01923"/>
    </source>
</evidence>
<dbReference type="GO" id="GO:0009236">
    <property type="term" value="P:cobalamin biosynthetic process"/>
    <property type="evidence" value="ECO:0007669"/>
    <property type="project" value="UniProtKB-UniRule"/>
</dbReference>
<comment type="pathway">
    <text evidence="1 14">Cofactor biosynthesis; adenosylcobalamin biosynthesis; adenosylcobalamin from cob(II)yrinate a,c-diamide: step 2/7.</text>
</comment>
<evidence type="ECO:0000313" key="17">
    <source>
        <dbReference type="Proteomes" id="UP000036106"/>
    </source>
</evidence>
<reference evidence="17" key="1">
    <citation type="submission" date="2015-07" db="EMBL/GenBank/DDBJ databases">
        <title>Lactobacillus ginsenosidimutans/EMML 3141/ whole genome sequencing.</title>
        <authorList>
            <person name="Kim M.K."/>
            <person name="Im W.-T."/>
            <person name="Srinivasan S."/>
            <person name="Lee J.-J."/>
        </authorList>
    </citation>
    <scope>NUCLEOTIDE SEQUENCE [LARGE SCALE GENOMIC DNA]</scope>
    <source>
        <strain evidence="17">EMML 3041</strain>
    </source>
</reference>
<dbReference type="Proteomes" id="UP000036106">
    <property type="component" value="Chromosome"/>
</dbReference>
<organism evidence="16 17">
    <name type="scientific">Companilactobacillus ginsenosidimutans</name>
    <dbReference type="NCBI Taxonomy" id="1007676"/>
    <lineage>
        <taxon>Bacteria</taxon>
        <taxon>Bacillati</taxon>
        <taxon>Bacillota</taxon>
        <taxon>Bacilli</taxon>
        <taxon>Lactobacillales</taxon>
        <taxon>Lactobacillaceae</taxon>
        <taxon>Companilactobacillus</taxon>
    </lineage>
</organism>
<evidence type="ECO:0000256" key="13">
    <source>
        <dbReference type="ARBA" id="ARBA00048692"/>
    </source>
</evidence>
<accession>A0A0H4QE30</accession>
<dbReference type="OrthoDB" id="9778896at2"/>
<dbReference type="PATRIC" id="fig|1007676.4.peg.128"/>
<evidence type="ECO:0000256" key="1">
    <source>
        <dbReference type="ARBA" id="ARBA00005121"/>
    </source>
</evidence>
<comment type="catalytic activity">
    <reaction evidence="13 14">
        <text>2 cob(II)alamin + reduced [electron-transfer flavoprotein] + 2 ATP = 2 adenosylcob(III)alamin + 2 triphosphate + oxidized [electron-transfer flavoprotein] + 3 H(+)</text>
        <dbReference type="Rhea" id="RHEA:28671"/>
        <dbReference type="Rhea" id="RHEA-COMP:10685"/>
        <dbReference type="Rhea" id="RHEA-COMP:10686"/>
        <dbReference type="ChEBI" id="CHEBI:15378"/>
        <dbReference type="ChEBI" id="CHEBI:16304"/>
        <dbReference type="ChEBI" id="CHEBI:18036"/>
        <dbReference type="ChEBI" id="CHEBI:18408"/>
        <dbReference type="ChEBI" id="CHEBI:30616"/>
        <dbReference type="ChEBI" id="CHEBI:57692"/>
        <dbReference type="ChEBI" id="CHEBI:58307"/>
        <dbReference type="EC" id="2.5.1.17"/>
    </reaction>
</comment>
<evidence type="ECO:0000256" key="10">
    <source>
        <dbReference type="ARBA" id="ARBA00033334"/>
    </source>
</evidence>
<evidence type="ECO:0000256" key="4">
    <source>
        <dbReference type="ARBA" id="ARBA00020963"/>
    </source>
</evidence>
<proteinExistence type="inferred from homology"/>
<evidence type="ECO:0000256" key="12">
    <source>
        <dbReference type="ARBA" id="ARBA00048555"/>
    </source>
</evidence>
<name>A0A0H4QE30_9LACO</name>
<dbReference type="GO" id="GO:0008817">
    <property type="term" value="F:corrinoid adenosyltransferase activity"/>
    <property type="evidence" value="ECO:0007669"/>
    <property type="project" value="UniProtKB-UniRule"/>
</dbReference>
<comment type="similarity">
    <text evidence="2 14">Belongs to the Cob(I)alamin adenosyltransferase family.</text>
</comment>
<evidence type="ECO:0000256" key="8">
    <source>
        <dbReference type="ARBA" id="ARBA00022840"/>
    </source>
</evidence>
<evidence type="ECO:0000256" key="2">
    <source>
        <dbReference type="ARBA" id="ARBA00007487"/>
    </source>
</evidence>
<protein>
    <recommendedName>
        <fullName evidence="4 14">Corrinoid adenosyltransferase</fullName>
        <ecNumber evidence="3 14">2.5.1.17</ecNumber>
    </recommendedName>
    <alternativeName>
        <fullName evidence="9 14">Cob(II)alamin adenosyltransferase</fullName>
    </alternativeName>
    <alternativeName>
        <fullName evidence="11 14">Cob(II)yrinic acid a,c-diamide adenosyltransferase</fullName>
    </alternativeName>
    <alternativeName>
        <fullName evidence="10 14">Cobinamide/cobalamin adenosyltransferase</fullName>
    </alternativeName>
</protein>
<evidence type="ECO:0000256" key="11">
    <source>
        <dbReference type="ARBA" id="ARBA00033354"/>
    </source>
</evidence>
<keyword evidence="6 14" id="KW-0808">Transferase</keyword>
<dbReference type="AlphaFoldDB" id="A0A0H4QE30"/>
<dbReference type="EC" id="2.5.1.17" evidence="3 14"/>
<dbReference type="STRING" id="1007676.ABM34_00605"/>
<dbReference type="RefSeq" id="WP_048702451.1">
    <property type="nucleotide sequence ID" value="NZ_CP012034.1"/>
</dbReference>
<sequence>MGIYTKKGDKGKTSLYDGTRVEKYSLRVETYGTVDELNTQISVAQKFCKDPKNIELLDTIQNNLFIVAGELANEDAANFYKNSKSIGADDTKLLENVIDEYTAKLPVIHEFILPGRSVAGAHLHLSRSVCRRAERLIDHLHEEVTIRPDVLKYVNRLSDFLYILARDEDYVDHLEGLVDKVLDIYKKEVN</sequence>
<dbReference type="Gene3D" id="1.20.1200.10">
    <property type="entry name" value="Cobalamin adenosyltransferase-like"/>
    <property type="match status" value="1"/>
</dbReference>
<evidence type="ECO:0000256" key="14">
    <source>
        <dbReference type="RuleBase" id="RU366026"/>
    </source>
</evidence>
<keyword evidence="8 14" id="KW-0067">ATP-binding</keyword>
<feature type="domain" description="Cobalamin adenosyltransferase-like" evidence="15">
    <location>
        <begin position="3"/>
        <end position="166"/>
    </location>
</feature>
<dbReference type="PANTHER" id="PTHR12213:SF0">
    <property type="entry name" value="CORRINOID ADENOSYLTRANSFERASE MMAB"/>
    <property type="match status" value="1"/>
</dbReference>
<dbReference type="Pfam" id="PF01923">
    <property type="entry name" value="Cob_adeno_trans"/>
    <property type="match status" value="1"/>
</dbReference>
<evidence type="ECO:0000256" key="9">
    <source>
        <dbReference type="ARBA" id="ARBA00031529"/>
    </source>
</evidence>
<comment type="catalytic activity">
    <reaction evidence="12 14">
        <text>2 cob(II)yrinate a,c diamide + reduced [electron-transfer flavoprotein] + 2 ATP = 2 adenosylcob(III)yrinate a,c-diamide + 2 triphosphate + oxidized [electron-transfer flavoprotein] + 3 H(+)</text>
        <dbReference type="Rhea" id="RHEA:11528"/>
        <dbReference type="Rhea" id="RHEA-COMP:10685"/>
        <dbReference type="Rhea" id="RHEA-COMP:10686"/>
        <dbReference type="ChEBI" id="CHEBI:15378"/>
        <dbReference type="ChEBI" id="CHEBI:18036"/>
        <dbReference type="ChEBI" id="CHEBI:30616"/>
        <dbReference type="ChEBI" id="CHEBI:57692"/>
        <dbReference type="ChEBI" id="CHEBI:58307"/>
        <dbReference type="ChEBI" id="CHEBI:58503"/>
        <dbReference type="ChEBI" id="CHEBI:58537"/>
        <dbReference type="EC" id="2.5.1.17"/>
    </reaction>
</comment>
<evidence type="ECO:0000256" key="7">
    <source>
        <dbReference type="ARBA" id="ARBA00022741"/>
    </source>
</evidence>
<dbReference type="EMBL" id="CP012034">
    <property type="protein sequence ID" value="AKP66192.1"/>
    <property type="molecule type" value="Genomic_DNA"/>
</dbReference>
<evidence type="ECO:0000256" key="5">
    <source>
        <dbReference type="ARBA" id="ARBA00022573"/>
    </source>
</evidence>
<dbReference type="InterPro" id="IPR029499">
    <property type="entry name" value="PduO-typ"/>
</dbReference>
<keyword evidence="17" id="KW-1185">Reference proteome</keyword>
<gene>
    <name evidence="16" type="ORF">ABM34_00605</name>
</gene>
<dbReference type="NCBIfam" id="TIGR00636">
    <property type="entry name" value="PduO_Nterm"/>
    <property type="match status" value="1"/>
</dbReference>
<evidence type="ECO:0000256" key="3">
    <source>
        <dbReference type="ARBA" id="ARBA00012454"/>
    </source>
</evidence>
<dbReference type="PANTHER" id="PTHR12213">
    <property type="entry name" value="CORRINOID ADENOSYLTRANSFERASE"/>
    <property type="match status" value="1"/>
</dbReference>
<dbReference type="KEGG" id="lgn:ABM34_00605"/>
<dbReference type="SUPFAM" id="SSF89028">
    <property type="entry name" value="Cobalamin adenosyltransferase-like"/>
    <property type="match status" value="1"/>
</dbReference>
<evidence type="ECO:0000313" key="16">
    <source>
        <dbReference type="EMBL" id="AKP66192.1"/>
    </source>
</evidence>